<accession>A0A1G2QYI4</accession>
<organism evidence="2 3">
    <name type="scientific">Candidatus Wildermuthbacteria bacterium RIFCSPHIGHO2_02_FULL_45_25</name>
    <dbReference type="NCBI Taxonomy" id="1802450"/>
    <lineage>
        <taxon>Bacteria</taxon>
        <taxon>Candidatus Wildermuthiibacteriota</taxon>
    </lineage>
</organism>
<feature type="domain" description="Coenzyme F420:L-glutamate ligase-like" evidence="1">
    <location>
        <begin position="14"/>
        <end position="204"/>
    </location>
</feature>
<dbReference type="PANTHER" id="PTHR47917">
    <property type="match status" value="1"/>
</dbReference>
<protein>
    <recommendedName>
        <fullName evidence="1">Coenzyme F420:L-glutamate ligase-like domain-containing protein</fullName>
    </recommendedName>
</protein>
<evidence type="ECO:0000313" key="3">
    <source>
        <dbReference type="Proteomes" id="UP000178092"/>
    </source>
</evidence>
<dbReference type="SUPFAM" id="SSF144010">
    <property type="entry name" value="CofE-like"/>
    <property type="match status" value="1"/>
</dbReference>
<dbReference type="Gene3D" id="3.30.1330.100">
    <property type="entry name" value="CofE-like"/>
    <property type="match status" value="1"/>
</dbReference>
<evidence type="ECO:0000313" key="2">
    <source>
        <dbReference type="EMBL" id="OHA65650.1"/>
    </source>
</evidence>
<dbReference type="InterPro" id="IPR002847">
    <property type="entry name" value="F420-0_gamma-glut_ligase-dom"/>
</dbReference>
<dbReference type="AlphaFoldDB" id="A0A1G2QYI4"/>
<evidence type="ECO:0000259" key="1">
    <source>
        <dbReference type="Pfam" id="PF01996"/>
    </source>
</evidence>
<dbReference type="Pfam" id="PF01996">
    <property type="entry name" value="F420_ligase"/>
    <property type="match status" value="1"/>
</dbReference>
<reference evidence="2 3" key="1">
    <citation type="journal article" date="2016" name="Nat. Commun.">
        <title>Thousands of microbial genomes shed light on interconnected biogeochemical processes in an aquifer system.</title>
        <authorList>
            <person name="Anantharaman K."/>
            <person name="Brown C.T."/>
            <person name="Hug L.A."/>
            <person name="Sharon I."/>
            <person name="Castelle C.J."/>
            <person name="Probst A.J."/>
            <person name="Thomas B.C."/>
            <person name="Singh A."/>
            <person name="Wilkins M.J."/>
            <person name="Karaoz U."/>
            <person name="Brodie E.L."/>
            <person name="Williams K.H."/>
            <person name="Hubbard S.S."/>
            <person name="Banfield J.F."/>
        </authorList>
    </citation>
    <scope>NUCLEOTIDE SEQUENCE [LARGE SCALE GENOMIC DNA]</scope>
</reference>
<dbReference type="PANTHER" id="PTHR47917:SF1">
    <property type="entry name" value="COENZYME F420:L-GLUTAMATE LIGASE"/>
    <property type="match status" value="1"/>
</dbReference>
<dbReference type="Proteomes" id="UP000178092">
    <property type="component" value="Unassembled WGS sequence"/>
</dbReference>
<dbReference type="EMBL" id="MHTV01000043">
    <property type="protein sequence ID" value="OHA65650.1"/>
    <property type="molecule type" value="Genomic_DNA"/>
</dbReference>
<proteinExistence type="predicted"/>
<sequence>MKVTAIKTKKVIPREDTNLKEIVDAFLPKLAERSIVAITSKIVAICEGAIVKVGEVEKNKLIEQEAEYFLPPDPGYSFYLTIKYNLLIPSSGIDESNGNGYYILWPRDPQKTANEVRAHLCAKHKLKNIGVIITDSKTTPLRWGVEGATIAHSGFAPLKNYIGTPDIFGRELHYTKTNVMDSLGNAAVLVIGEGAEQTPLAVIEDAPFVEFQDRNPLEDEVKQVKITMMEDDLYRTLLTCVKWQKGGSGSARK</sequence>
<comment type="caution">
    <text evidence="2">The sequence shown here is derived from an EMBL/GenBank/DDBJ whole genome shotgun (WGS) entry which is preliminary data.</text>
</comment>
<gene>
    <name evidence="2" type="ORF">A3C04_01620</name>
</gene>
<name>A0A1G2QYI4_9BACT</name>